<evidence type="ECO:0000256" key="8">
    <source>
        <dbReference type="SAM" id="MobiDB-lite"/>
    </source>
</evidence>
<feature type="transmembrane region" description="Helical" evidence="7">
    <location>
        <begin position="47"/>
        <end position="73"/>
    </location>
</feature>
<feature type="transmembrane region" description="Helical" evidence="7">
    <location>
        <begin position="296"/>
        <end position="315"/>
    </location>
</feature>
<feature type="transmembrane region" description="Helical" evidence="7">
    <location>
        <begin position="154"/>
        <end position="175"/>
    </location>
</feature>
<protein>
    <recommendedName>
        <fullName evidence="7">Choline transporter-like protein</fullName>
    </recommendedName>
</protein>
<evidence type="ECO:0000313" key="10">
    <source>
        <dbReference type="Proteomes" id="UP001627154"/>
    </source>
</evidence>
<dbReference type="PANTHER" id="PTHR12385:SF14">
    <property type="entry name" value="CHOLINE TRANSPORTER-LIKE 2"/>
    <property type="match status" value="1"/>
</dbReference>
<name>A0ABD2XCY5_9HYME</name>
<evidence type="ECO:0000256" key="7">
    <source>
        <dbReference type="RuleBase" id="RU368066"/>
    </source>
</evidence>
<dbReference type="Pfam" id="PF04515">
    <property type="entry name" value="Choline_transpo"/>
    <property type="match status" value="1"/>
</dbReference>
<accession>A0ABD2XCY5</accession>
<dbReference type="PANTHER" id="PTHR12385">
    <property type="entry name" value="CHOLINE TRANSPORTER-LIKE (SLC FAMILY 44)"/>
    <property type="match status" value="1"/>
</dbReference>
<comment type="subcellular location">
    <subcellularLocation>
        <location evidence="7">Cell membrane</location>
        <topology evidence="7">Multi-pass membrane protein</topology>
    </subcellularLocation>
    <subcellularLocation>
        <location evidence="1">Membrane</location>
        <topology evidence="1">Multi-pass membrane protein</topology>
    </subcellularLocation>
</comment>
<keyword evidence="6" id="KW-0325">Glycoprotein</keyword>
<feature type="transmembrane region" description="Helical" evidence="7">
    <location>
        <begin position="430"/>
        <end position="450"/>
    </location>
</feature>
<keyword evidence="5 7" id="KW-0472">Membrane</keyword>
<feature type="transmembrane region" description="Helical" evidence="7">
    <location>
        <begin position="119"/>
        <end position="142"/>
    </location>
</feature>
<feature type="transmembrane region" description="Helical" evidence="7">
    <location>
        <begin position="196"/>
        <end position="224"/>
    </location>
</feature>
<evidence type="ECO:0000256" key="3">
    <source>
        <dbReference type="ARBA" id="ARBA00022692"/>
    </source>
</evidence>
<evidence type="ECO:0000313" key="9">
    <source>
        <dbReference type="EMBL" id="KAL3403311.1"/>
    </source>
</evidence>
<feature type="transmembrane region" description="Helical" evidence="7">
    <location>
        <begin position="93"/>
        <end position="112"/>
    </location>
</feature>
<sequence length="495" mass="55470">MPQWTASRTRTTESRSADAREPERTKIEYDPLWEGPMKTNRTKTDKGFLIGFVVFLSSWLIIGGIMISQGYGIGSISDDNSMFDFKSLSKHQGVIISMIFMGIALAVGYIVALRWFAKFIVWSAIVLTIVILTAGVIFSIAGLSQNNKSVGGEIYVKTGLMVIFLIVFVFFVIYFRKKIKVACEVIREASKAHLSFASSFFILLIPAVFYLASLVFFLVVLLNAQSIATVKYEDGTPFWIYAVHLINFFGLLWSCSFTNGLTQMALAGAFGTWYWTHRKENVPRFTLLKSCKTVVVFHMGTVAFGSLVIAICQLIKSLFQAARSDSGNSGNGFGRLMSCWCGFLWENIEQFVKFMGRNAYVMSAIHGTNFFTSAKNAFNLIMRNLVSTLVLNNVIDAVLGLGVLIVFAVTSGVTYALVHKDQEEDSTIAIAILLVLVVTLFFVIPIFMVLQVACDTIFLCVLEDYERHDDSETKPYYMSKKLKRLLLTNEEEIRL</sequence>
<evidence type="ECO:0000256" key="4">
    <source>
        <dbReference type="ARBA" id="ARBA00022989"/>
    </source>
</evidence>
<evidence type="ECO:0000256" key="5">
    <source>
        <dbReference type="ARBA" id="ARBA00023136"/>
    </source>
</evidence>
<feature type="region of interest" description="Disordered" evidence="8">
    <location>
        <begin position="1"/>
        <end position="23"/>
    </location>
</feature>
<evidence type="ECO:0000256" key="2">
    <source>
        <dbReference type="ARBA" id="ARBA00007168"/>
    </source>
</evidence>
<keyword evidence="10" id="KW-1185">Reference proteome</keyword>
<dbReference type="AlphaFoldDB" id="A0ABD2XCY5"/>
<comment type="similarity">
    <text evidence="2 7">Belongs to the CTL (choline transporter-like) family.</text>
</comment>
<feature type="transmembrane region" description="Helical" evidence="7">
    <location>
        <begin position="398"/>
        <end position="418"/>
    </location>
</feature>
<evidence type="ECO:0000256" key="6">
    <source>
        <dbReference type="ARBA" id="ARBA00023180"/>
    </source>
</evidence>
<gene>
    <name evidence="9" type="ORF">TKK_003906</name>
</gene>
<comment type="caution">
    <text evidence="9">The sequence shown here is derived from an EMBL/GenBank/DDBJ whole genome shotgun (WGS) entry which is preliminary data.</text>
</comment>
<feature type="transmembrane region" description="Helical" evidence="7">
    <location>
        <begin position="236"/>
        <end position="253"/>
    </location>
</feature>
<reference evidence="9 10" key="1">
    <citation type="journal article" date="2024" name="bioRxiv">
        <title>A reference genome for Trichogramma kaykai: A tiny desert-dwelling parasitoid wasp with competing sex-ratio distorters.</title>
        <authorList>
            <person name="Culotta J."/>
            <person name="Lindsey A.R."/>
        </authorList>
    </citation>
    <scope>NUCLEOTIDE SEQUENCE [LARGE SCALE GENOMIC DNA]</scope>
    <source>
        <strain evidence="9 10">KSX58</strain>
    </source>
</reference>
<dbReference type="GO" id="GO:0022857">
    <property type="term" value="F:transmembrane transporter activity"/>
    <property type="evidence" value="ECO:0007669"/>
    <property type="project" value="UniProtKB-UniRule"/>
</dbReference>
<proteinExistence type="inferred from homology"/>
<keyword evidence="3 7" id="KW-0812">Transmembrane</keyword>
<dbReference type="EMBL" id="JBJJXI010000031">
    <property type="protein sequence ID" value="KAL3403311.1"/>
    <property type="molecule type" value="Genomic_DNA"/>
</dbReference>
<dbReference type="GO" id="GO:0005886">
    <property type="term" value="C:plasma membrane"/>
    <property type="evidence" value="ECO:0007669"/>
    <property type="project" value="UniProtKB-SubCell"/>
</dbReference>
<comment type="function">
    <text evidence="7">Choline transporter.</text>
</comment>
<feature type="compositionally biased region" description="Basic and acidic residues" evidence="8">
    <location>
        <begin position="10"/>
        <end position="23"/>
    </location>
</feature>
<evidence type="ECO:0000256" key="1">
    <source>
        <dbReference type="ARBA" id="ARBA00004141"/>
    </source>
</evidence>
<dbReference type="Proteomes" id="UP001627154">
    <property type="component" value="Unassembled WGS sequence"/>
</dbReference>
<dbReference type="InterPro" id="IPR007603">
    <property type="entry name" value="Choline_transptr-like"/>
</dbReference>
<organism evidence="9 10">
    <name type="scientific">Trichogramma kaykai</name>
    <dbReference type="NCBI Taxonomy" id="54128"/>
    <lineage>
        <taxon>Eukaryota</taxon>
        <taxon>Metazoa</taxon>
        <taxon>Ecdysozoa</taxon>
        <taxon>Arthropoda</taxon>
        <taxon>Hexapoda</taxon>
        <taxon>Insecta</taxon>
        <taxon>Pterygota</taxon>
        <taxon>Neoptera</taxon>
        <taxon>Endopterygota</taxon>
        <taxon>Hymenoptera</taxon>
        <taxon>Apocrita</taxon>
        <taxon>Proctotrupomorpha</taxon>
        <taxon>Chalcidoidea</taxon>
        <taxon>Trichogrammatidae</taxon>
        <taxon>Trichogramma</taxon>
    </lineage>
</organism>
<keyword evidence="4 7" id="KW-1133">Transmembrane helix</keyword>